<evidence type="ECO:0000313" key="1">
    <source>
        <dbReference type="EMBL" id="XBS71123.1"/>
    </source>
</evidence>
<proteinExistence type="predicted"/>
<name>A0AAU7QDF9_9GAMM</name>
<reference evidence="1" key="1">
    <citation type="submission" date="2024-06" db="EMBL/GenBank/DDBJ databases">
        <authorList>
            <person name="Coelho C."/>
            <person name="Bento M."/>
            <person name="Garcia E."/>
            <person name="Camelo A."/>
            <person name="Brandao I."/>
            <person name="Espirito Santo C."/>
            <person name="Trovao J."/>
            <person name="Verissimo A."/>
            <person name="Costa J."/>
            <person name="Tiago I."/>
        </authorList>
    </citation>
    <scope>NUCLEOTIDE SEQUENCE</scope>
    <source>
        <strain evidence="1">KWT182</strain>
    </source>
</reference>
<accession>A0AAU7QDF9</accession>
<dbReference type="AlphaFoldDB" id="A0AAU7QDF9"/>
<protein>
    <submittedName>
        <fullName evidence="1">HD family hydrolase</fullName>
    </submittedName>
</protein>
<sequence>MTWITTFTGRHFDYASPNIDSICISDIAHALSNECRYAGHCPQFYSVAQHSVLTSMIVPPAFALEALLHDAAEAYCKDLPSPLKHLLPDYFAIESRIDALIRRRFGLPEIMSPEVKRADLIMLATEHRDLEIDPHTEWPMLAGIPLADICVFPLTHSQAERAFFERWDQLNVAA</sequence>
<dbReference type="SUPFAM" id="SSF109604">
    <property type="entry name" value="HD-domain/PDEase-like"/>
    <property type="match status" value="1"/>
</dbReference>
<dbReference type="GO" id="GO:0016787">
    <property type="term" value="F:hydrolase activity"/>
    <property type="evidence" value="ECO:0007669"/>
    <property type="project" value="UniProtKB-KW"/>
</dbReference>
<dbReference type="Gene3D" id="1.10.3210.10">
    <property type="entry name" value="Hypothetical protein af1432"/>
    <property type="match status" value="1"/>
</dbReference>
<keyword evidence="1" id="KW-0378">Hydrolase</keyword>
<gene>
    <name evidence="1" type="ORF">ABK905_09210</name>
</gene>
<dbReference type="EMBL" id="CP157947">
    <property type="protein sequence ID" value="XBS71123.1"/>
    <property type="molecule type" value="Genomic_DNA"/>
</dbReference>
<organism evidence="1">
    <name type="scientific">Acerihabitans sp. KWT182</name>
    <dbReference type="NCBI Taxonomy" id="3157919"/>
    <lineage>
        <taxon>Bacteria</taxon>
        <taxon>Pseudomonadati</taxon>
        <taxon>Pseudomonadota</taxon>
        <taxon>Gammaproteobacteria</taxon>
        <taxon>Enterobacterales</taxon>
        <taxon>Pectobacteriaceae</taxon>
        <taxon>Acerihabitans</taxon>
    </lineage>
</organism>